<organismHost>
    <name type="scientific">Potamochoerus larvatus</name>
    <name type="common">Bushpig</name>
    <dbReference type="NCBI Taxonomy" id="273792"/>
</organismHost>
<keyword evidence="1" id="KW-0472">Membrane</keyword>
<protein>
    <submittedName>
        <fullName evidence="2">p110_8L</fullName>
    </submittedName>
</protein>
<dbReference type="Proteomes" id="UP000502315">
    <property type="component" value="Genome"/>
</dbReference>
<proteinExistence type="predicted"/>
<reference evidence="2 3" key="1">
    <citation type="submission" date="2019-11" db="EMBL/GenBank/DDBJ databases">
        <authorList>
            <person name="Ndlovu S.S."/>
            <person name="Carulei O."/>
        </authorList>
    </citation>
    <scope>NUCLEOTIDE SEQUENCE [LARGE SCALE GENOMIC DNA]</scope>
    <source>
        <strain evidence="2">RSA_2_2004</strain>
    </source>
</reference>
<gene>
    <name evidence="2" type="primary">110_8L</name>
</gene>
<organismHost>
    <name type="scientific">Sus scrofa</name>
    <name type="common">Pig</name>
    <dbReference type="NCBI Taxonomy" id="9823"/>
</organismHost>
<feature type="transmembrane region" description="Helical" evidence="1">
    <location>
        <begin position="15"/>
        <end position="38"/>
    </location>
</feature>
<evidence type="ECO:0000313" key="2">
    <source>
        <dbReference type="EMBL" id="QII88865.2"/>
    </source>
</evidence>
<feature type="transmembrane region" description="Helical" evidence="1">
    <location>
        <begin position="74"/>
        <end position="93"/>
    </location>
</feature>
<keyword evidence="1" id="KW-0812">Transmembrane</keyword>
<feature type="transmembrane region" description="Helical" evidence="1">
    <location>
        <begin position="50"/>
        <end position="68"/>
    </location>
</feature>
<name>A0A6G7KU57_ASF</name>
<evidence type="ECO:0000256" key="1">
    <source>
        <dbReference type="SAM" id="Phobius"/>
    </source>
</evidence>
<organismHost>
    <name type="scientific">Ornithodoros</name>
    <name type="common">relapsing fever ticks</name>
    <dbReference type="NCBI Taxonomy" id="6937"/>
</organismHost>
<organism evidence="2 3">
    <name type="scientific">African swine fever virus</name>
    <name type="common">ASFV</name>
    <dbReference type="NCBI Taxonomy" id="10497"/>
    <lineage>
        <taxon>Viruses</taxon>
        <taxon>Varidnaviria</taxon>
        <taxon>Bamfordvirae</taxon>
        <taxon>Nucleocytoviricota</taxon>
        <taxon>Pokkesviricetes</taxon>
        <taxon>Asfuvirales</taxon>
        <taxon>Asfarviridae</taxon>
        <taxon>Asfivirus</taxon>
        <taxon>Asfivirus haemorrhagiae</taxon>
    </lineage>
</organism>
<organismHost>
    <name type="scientific">Ornithodoros moubata</name>
    <name type="common">Soft tick</name>
    <name type="synonym">Argasid tick</name>
    <dbReference type="NCBI Taxonomy" id="6938"/>
</organismHost>
<organismHost>
    <name type="scientific">Phacochoerus aethiopicus</name>
    <name type="common">Warthog</name>
    <dbReference type="NCBI Taxonomy" id="85517"/>
</organismHost>
<accession>A0A6G7KU57</accession>
<sequence length="124" mass="14660">MYVISFIHLHVFSMWIRMGCWICTVHLLFCMVSGSFILSTYTIPAGNRAIYIPVILLYIWPICLYPVSADTVDAFPAKVTLVCVCAPIYYLMFRRISGWYYIFYFTYTSGLQDIHPQYYYNYHL</sequence>
<dbReference type="EMBL" id="MN641877">
    <property type="protein sequence ID" value="QII88865.2"/>
    <property type="molecule type" value="Genomic_DNA"/>
</dbReference>
<evidence type="ECO:0000313" key="3">
    <source>
        <dbReference type="Proteomes" id="UP000502315"/>
    </source>
</evidence>
<keyword evidence="1" id="KW-1133">Transmembrane helix</keyword>
<organismHost>
    <name type="scientific">Phacochoerus africanus</name>
    <name type="common">Warthog</name>
    <dbReference type="NCBI Taxonomy" id="41426"/>
</organismHost>